<sequence>MINTRFFLSFAGLVSSLLLAGCGTDNPATAAGSSAQVASISTTTRTSVNDASAAASAAVNPGTTKISDTSAMQPDVNYVRYDIVDPRMNGMIAVTLAVPQGWKTQSSIDWDMNDGNNPTRGHSRFEAPDHSAWVENFPIEIFSWLSVNTRQQPGTRSFGLIHYPNITIEEAMRRFVIGTYRGSKKNLQIVGAKVIPNLAQSMAHQQAKGDSLLVRIRYEENGEAVDEDFYGFLGAQENIPSDSPVGRMWEYHRGLFLVHSMGARRGTLENVYPVLNHIVASAIPNPAWQDARKNVIAQIVQNFNRSMANNYAQIAAAGRRSAAISAQSNAWLKSFDANRVASNARSAAAASPSSGGDGFTFDDYVRGTERMNDPSSSTGQSAHSYNDTYHWSDGNGHYQNTSDPSFNPNVGSNQNWTQLSGVGQH</sequence>
<protein>
    <submittedName>
        <fullName evidence="3">Uncharacterized protein</fullName>
    </submittedName>
</protein>
<evidence type="ECO:0000256" key="2">
    <source>
        <dbReference type="SAM" id="SignalP"/>
    </source>
</evidence>
<dbReference type="EMBL" id="CP035704">
    <property type="protein sequence ID" value="QBB72220.1"/>
    <property type="molecule type" value="Genomic_DNA"/>
</dbReference>
<name>A0A411HP74_9GAMM</name>
<gene>
    <name evidence="3" type="ORF">ELE36_18640</name>
</gene>
<dbReference type="AlphaFoldDB" id="A0A411HP74"/>
<dbReference type="KEGG" id="xbc:ELE36_18640"/>
<dbReference type="Proteomes" id="UP000291562">
    <property type="component" value="Chromosome"/>
</dbReference>
<feature type="compositionally biased region" description="Basic and acidic residues" evidence="1">
    <location>
        <begin position="363"/>
        <end position="372"/>
    </location>
</feature>
<feature type="compositionally biased region" description="Polar residues" evidence="1">
    <location>
        <begin position="397"/>
        <end position="425"/>
    </location>
</feature>
<proteinExistence type="predicted"/>
<dbReference type="PROSITE" id="PS51257">
    <property type="entry name" value="PROKAR_LIPOPROTEIN"/>
    <property type="match status" value="1"/>
</dbReference>
<feature type="compositionally biased region" description="Polar residues" evidence="1">
    <location>
        <begin position="373"/>
        <end position="389"/>
    </location>
</feature>
<accession>A0A411HP74</accession>
<keyword evidence="2" id="KW-0732">Signal</keyword>
<feature type="signal peptide" evidence="2">
    <location>
        <begin position="1"/>
        <end position="30"/>
    </location>
</feature>
<evidence type="ECO:0000313" key="3">
    <source>
        <dbReference type="EMBL" id="QBB72220.1"/>
    </source>
</evidence>
<evidence type="ECO:0000256" key="1">
    <source>
        <dbReference type="SAM" id="MobiDB-lite"/>
    </source>
</evidence>
<dbReference type="RefSeq" id="WP_129835981.1">
    <property type="nucleotide sequence ID" value="NZ_CP035704.1"/>
</dbReference>
<evidence type="ECO:0000313" key="4">
    <source>
        <dbReference type="Proteomes" id="UP000291562"/>
    </source>
</evidence>
<feature type="chain" id="PRO_5019442124" evidence="2">
    <location>
        <begin position="31"/>
        <end position="425"/>
    </location>
</feature>
<dbReference type="OrthoDB" id="5414210at2"/>
<organism evidence="3 4">
    <name type="scientific">Pseudolysobacter antarcticus</name>
    <dbReference type="NCBI Taxonomy" id="2511995"/>
    <lineage>
        <taxon>Bacteria</taxon>
        <taxon>Pseudomonadati</taxon>
        <taxon>Pseudomonadota</taxon>
        <taxon>Gammaproteobacteria</taxon>
        <taxon>Lysobacterales</taxon>
        <taxon>Rhodanobacteraceae</taxon>
        <taxon>Pseudolysobacter</taxon>
    </lineage>
</organism>
<keyword evidence="4" id="KW-1185">Reference proteome</keyword>
<reference evidence="3 4" key="1">
    <citation type="submission" date="2019-01" db="EMBL/GenBank/DDBJ databases">
        <title>Pseudolysobacter antarctica gen. nov., sp. nov., isolated from Fildes Peninsula, Antarctica.</title>
        <authorList>
            <person name="Wei Z."/>
            <person name="Peng F."/>
        </authorList>
    </citation>
    <scope>NUCLEOTIDE SEQUENCE [LARGE SCALE GENOMIC DNA]</scope>
    <source>
        <strain evidence="3 4">AQ6-296</strain>
    </source>
</reference>
<feature type="region of interest" description="Disordered" evidence="1">
    <location>
        <begin position="346"/>
        <end position="425"/>
    </location>
</feature>